<sequence>MPAPALFPPGMKANPYSGAALRRSAWHFLSGKGISALLTLALLLWLVRLLPVAEYGAYVTLVAGMEIMLAVARIGLPWMASRYLPEYRLHAPGVRIAGLVAQFVSLHAGALTGFALLFWLLLPPYLAWAGLGAYDEASRLYLLVLLAEGIGSFVREPILGLLMQQGVGRASLVLRQLSFLTLLAGLALEGQVHLIDVVRAELAASIVGSLVALAGLGRHVSTLRALPGQPAWREPRWPEMWRVAWNMHAAHMLTLLYSPQILTVLIQRALGAEATAVFGFMRNLYQQIAHNLPAQLMISLVRPKLVASYVSGGIGELTRNANLVGKLSLFIVFPLLAVAGLGSENIIALLSGGKFGHTGWLFFGFMLTLVPLSQQRILETVAVASGQSNLCTWAAASGVLILPVMLGLMQAGLGLWSAIIALLVGQTQFNAILLTGLVRATDYRPDMIAPLKMTASSVVAYLITANSLGWIGDGMFLLFVQMAVISMCYLLMAMLTKPFGEDERKRLNSLLRGRLFV</sequence>
<name>A0AA49IYJ9_9PROT</name>
<evidence type="ECO:0000256" key="2">
    <source>
        <dbReference type="ARBA" id="ARBA00022475"/>
    </source>
</evidence>
<accession>A0AA49IYJ9</accession>
<feature type="transmembrane region" description="Helical" evidence="6">
    <location>
        <begin position="360"/>
        <end position="378"/>
    </location>
</feature>
<dbReference type="GO" id="GO:0005886">
    <property type="term" value="C:plasma membrane"/>
    <property type="evidence" value="ECO:0007669"/>
    <property type="project" value="UniProtKB-SubCell"/>
</dbReference>
<dbReference type="InterPro" id="IPR050833">
    <property type="entry name" value="Poly_Biosynth_Transport"/>
</dbReference>
<reference evidence="7" key="1">
    <citation type="journal article" date="2023" name="Nat. Microbiol.">
        <title>Enrichment and characterization of a nitric oxide-reducing microbial community in a continuous bioreactor.</title>
        <authorList>
            <person name="Garrido-Amador P."/>
            <person name="Stortenbeker N."/>
            <person name="Wessels H.J.C.T."/>
            <person name="Speth D.R."/>
            <person name="Garcia-Heredia I."/>
            <person name="Kartal B."/>
        </authorList>
    </citation>
    <scope>NUCLEOTIDE SEQUENCE</scope>
    <source>
        <strain evidence="7">MAG1</strain>
    </source>
</reference>
<evidence type="ECO:0000256" key="1">
    <source>
        <dbReference type="ARBA" id="ARBA00004651"/>
    </source>
</evidence>
<evidence type="ECO:0000313" key="7">
    <source>
        <dbReference type="EMBL" id="WIM06118.1"/>
    </source>
</evidence>
<proteinExistence type="predicted"/>
<feature type="transmembrane region" description="Helical" evidence="6">
    <location>
        <begin position="327"/>
        <end position="348"/>
    </location>
</feature>
<feature type="transmembrane region" description="Helical" evidence="6">
    <location>
        <begin position="450"/>
        <end position="470"/>
    </location>
</feature>
<gene>
    <name evidence="7" type="ORF">OHM77_02150</name>
</gene>
<feature type="transmembrane region" description="Helical" evidence="6">
    <location>
        <begin position="415"/>
        <end position="438"/>
    </location>
</feature>
<evidence type="ECO:0000256" key="3">
    <source>
        <dbReference type="ARBA" id="ARBA00022692"/>
    </source>
</evidence>
<evidence type="ECO:0000256" key="5">
    <source>
        <dbReference type="ARBA" id="ARBA00023136"/>
    </source>
</evidence>
<keyword evidence="5 6" id="KW-0472">Membrane</keyword>
<dbReference type="PANTHER" id="PTHR30250:SF11">
    <property type="entry name" value="O-ANTIGEN TRANSPORTER-RELATED"/>
    <property type="match status" value="1"/>
</dbReference>
<keyword evidence="3 6" id="KW-0812">Transmembrane</keyword>
<dbReference type="PANTHER" id="PTHR30250">
    <property type="entry name" value="PST FAMILY PREDICTED COLANIC ACID TRANSPORTER"/>
    <property type="match status" value="1"/>
</dbReference>
<protein>
    <submittedName>
        <fullName evidence="7">Oligosaccharide flippase family protein</fullName>
    </submittedName>
</protein>
<comment type="subcellular location">
    <subcellularLocation>
        <location evidence="1">Cell membrane</location>
        <topology evidence="1">Multi-pass membrane protein</topology>
    </subcellularLocation>
</comment>
<dbReference type="AlphaFoldDB" id="A0AA49IYJ9"/>
<organism evidence="7">
    <name type="scientific">Candidatus Nitricoxidivorans perseverans</name>
    <dbReference type="NCBI Taxonomy" id="2975601"/>
    <lineage>
        <taxon>Bacteria</taxon>
        <taxon>Pseudomonadati</taxon>
        <taxon>Pseudomonadota</taxon>
        <taxon>Betaproteobacteria</taxon>
        <taxon>Nitrosomonadales</taxon>
        <taxon>Sterolibacteriaceae</taxon>
        <taxon>Candidatus Nitricoxidivorans</taxon>
    </lineage>
</organism>
<dbReference type="Pfam" id="PF01943">
    <property type="entry name" value="Polysacc_synt"/>
    <property type="match status" value="1"/>
</dbReference>
<keyword evidence="4 6" id="KW-1133">Transmembrane helix</keyword>
<feature type="transmembrane region" description="Helical" evidence="6">
    <location>
        <begin position="390"/>
        <end position="409"/>
    </location>
</feature>
<keyword evidence="2" id="KW-1003">Cell membrane</keyword>
<feature type="transmembrane region" description="Helical" evidence="6">
    <location>
        <begin position="55"/>
        <end position="76"/>
    </location>
</feature>
<evidence type="ECO:0000256" key="6">
    <source>
        <dbReference type="SAM" id="Phobius"/>
    </source>
</evidence>
<dbReference type="Proteomes" id="UP001234916">
    <property type="component" value="Chromosome"/>
</dbReference>
<dbReference type="KEGG" id="npv:OHM77_02150"/>
<evidence type="ECO:0000256" key="4">
    <source>
        <dbReference type="ARBA" id="ARBA00022989"/>
    </source>
</evidence>
<dbReference type="EMBL" id="CP107246">
    <property type="protein sequence ID" value="WIM06118.1"/>
    <property type="molecule type" value="Genomic_DNA"/>
</dbReference>
<feature type="transmembrane region" description="Helical" evidence="6">
    <location>
        <begin position="29"/>
        <end position="49"/>
    </location>
</feature>
<dbReference type="InterPro" id="IPR002797">
    <property type="entry name" value="Polysacc_synth"/>
</dbReference>